<dbReference type="GO" id="GO:0016491">
    <property type="term" value="F:oxidoreductase activity"/>
    <property type="evidence" value="ECO:0007669"/>
    <property type="project" value="UniProtKB-KW"/>
</dbReference>
<evidence type="ECO:0000256" key="3">
    <source>
        <dbReference type="ARBA" id="ARBA00008747"/>
    </source>
</evidence>
<dbReference type="GO" id="GO:0042128">
    <property type="term" value="P:nitrate assimilation"/>
    <property type="evidence" value="ECO:0007669"/>
    <property type="project" value="UniProtKB-KW"/>
</dbReference>
<dbReference type="Pfam" id="PF00384">
    <property type="entry name" value="Molybdopterin"/>
    <property type="match status" value="1"/>
</dbReference>
<keyword evidence="8" id="KW-0408">Iron</keyword>
<name>A0A9Q4T3G2_9ENTR</name>
<evidence type="ECO:0000256" key="5">
    <source>
        <dbReference type="ARBA" id="ARBA00022505"/>
    </source>
</evidence>
<dbReference type="GO" id="GO:0043546">
    <property type="term" value="F:molybdopterin cofactor binding"/>
    <property type="evidence" value="ECO:0007669"/>
    <property type="project" value="InterPro"/>
</dbReference>
<dbReference type="InterPro" id="IPR050123">
    <property type="entry name" value="Prok_molybdopt-oxidoreductase"/>
</dbReference>
<organism evidence="12 13">
    <name type="scientific">Cronobacter dublinensis</name>
    <dbReference type="NCBI Taxonomy" id="413497"/>
    <lineage>
        <taxon>Bacteria</taxon>
        <taxon>Pseudomonadati</taxon>
        <taxon>Pseudomonadota</taxon>
        <taxon>Gammaproteobacteria</taxon>
        <taxon>Enterobacterales</taxon>
        <taxon>Enterobacteriaceae</taxon>
        <taxon>Cronobacter</taxon>
    </lineage>
</organism>
<dbReference type="CDD" id="cd02791">
    <property type="entry name" value="MopB_CT_Nitrate-R-NapA-like"/>
    <property type="match status" value="1"/>
</dbReference>
<dbReference type="InterPro" id="IPR006657">
    <property type="entry name" value="MoPterin_dinucl-bd_dom"/>
</dbReference>
<dbReference type="PANTHER" id="PTHR43105:SF9">
    <property type="entry name" value="NADPH-FE(3+) OXIDOREDUCTASE SUBUNIT ALPHA"/>
    <property type="match status" value="1"/>
</dbReference>
<dbReference type="GO" id="GO:1990204">
    <property type="term" value="C:oxidoreductase complex"/>
    <property type="evidence" value="ECO:0007669"/>
    <property type="project" value="UniProtKB-ARBA"/>
</dbReference>
<evidence type="ECO:0000259" key="11">
    <source>
        <dbReference type="PROSITE" id="PS51669"/>
    </source>
</evidence>
<evidence type="ECO:0000313" key="13">
    <source>
        <dbReference type="Proteomes" id="UP000778262"/>
    </source>
</evidence>
<dbReference type="PANTHER" id="PTHR43105">
    <property type="entry name" value="RESPIRATORY NITRATE REDUCTASE"/>
    <property type="match status" value="1"/>
</dbReference>
<evidence type="ECO:0000256" key="8">
    <source>
        <dbReference type="ARBA" id="ARBA00023004"/>
    </source>
</evidence>
<dbReference type="PROSITE" id="PS51669">
    <property type="entry name" value="4FE4S_MOW_BIS_MGD"/>
    <property type="match status" value="1"/>
</dbReference>
<evidence type="ECO:0000256" key="7">
    <source>
        <dbReference type="ARBA" id="ARBA00023002"/>
    </source>
</evidence>
<dbReference type="GO" id="GO:0051539">
    <property type="term" value="F:4 iron, 4 sulfur cluster binding"/>
    <property type="evidence" value="ECO:0007669"/>
    <property type="project" value="UniProtKB-KW"/>
</dbReference>
<dbReference type="InterPro" id="IPR006963">
    <property type="entry name" value="Mopterin_OxRdtase_4Fe-4S_dom"/>
</dbReference>
<sequence>MNGVHTTCPYCGVGCGVVAQRDAHGAVSVRGDMQHPANLGRLCVKGAALGETTGLDGRLLYPEVDGERATWEAALDTAAARFGAVIDKHGPQAVAFYASGQLLTEDYYAANKLMKGFIGAANIDTNSRLCMSSAVVGYKRAFGADAVPCCYEDLEQTDLLVFVGANAAWAHPVLYQRIAAAKQARPAMKIVVIDPRRTATCDIADLHLALAPGSDAGLFVGLLNALADAMPPEVFDGQAQALAAAREWSVARVAQFCGLPEADVARFYDWFLRAPTAMTLYTMGINQSSSGSDKCNAIINAHLASGQIGRPGCGPFSLTGQPNAMGGREVGGLASQLACHMAFEPADIARLGRFWGSERIAQTPGLMAVELFDAIGRGEVKAVWIMGTNPAVSLPDSDAVRQALARCELVIVSDITAQTDTAAFAHIRFPAQGWGEKNGTVTNSERRISRQRPFLPAPGDTRPDWWIVAQMARRLGHGEAFAWQHPHEIFCEHAALSGFENDGARAFDISALATLTREQYDALAPVQWPVTAQQPQGTPRLLATGAGWRGGRLNMVAVTPALPQARPGAAYPLWLNTGRIRDQWHTMTRTGSVARLMQHQPLPQVVMHPSDAARAGIVDGDLAEVASAQGFMVGWAALSDAQPPGALFAPMHWNARFASHGRVNTLVAPVCCPHSGQPESKQTAVRLQKRHSAWQGELFCRVMPPLAPDMLWWRRALDGCLHFTLAGRTPPHGWLRQLADSEGWQIQYADGVGGFHALAWRDGALMLAFYSAQRRPTVQAETIAAAFSAPPASAAARHALLGGKGAGNAPAKGRIICSCFSVGENAIRAAIANGCDSAASLGDALRCGTNCGSCIPELKALLAQTASLPEAANETRGGERVTLEFGEEFLARQAGGQVGR</sequence>
<dbReference type="CDD" id="cd02754">
    <property type="entry name" value="MopB_Nitrate-R-NapA-like"/>
    <property type="match status" value="1"/>
</dbReference>
<keyword evidence="6" id="KW-0479">Metal-binding</keyword>
<keyword evidence="9" id="KW-0411">Iron-sulfur</keyword>
<dbReference type="GO" id="GO:0016020">
    <property type="term" value="C:membrane"/>
    <property type="evidence" value="ECO:0007669"/>
    <property type="project" value="TreeGrafter"/>
</dbReference>
<dbReference type="AlphaFoldDB" id="A0A9Q4T3G2"/>
<dbReference type="Gene3D" id="3.40.228.10">
    <property type="entry name" value="Dimethylsulfoxide Reductase, domain 2"/>
    <property type="match status" value="1"/>
</dbReference>
<keyword evidence="5" id="KW-0500">Molybdenum</keyword>
<evidence type="ECO:0000256" key="9">
    <source>
        <dbReference type="ARBA" id="ARBA00023014"/>
    </source>
</evidence>
<accession>A0A9Q4T3G2</accession>
<evidence type="ECO:0000256" key="2">
    <source>
        <dbReference type="ARBA" id="ARBA00001966"/>
    </source>
</evidence>
<evidence type="ECO:0000256" key="10">
    <source>
        <dbReference type="ARBA" id="ARBA00023063"/>
    </source>
</evidence>
<dbReference type="Gene3D" id="3.40.50.740">
    <property type="match status" value="1"/>
</dbReference>
<comment type="caution">
    <text evidence="12">The sequence shown here is derived from an EMBL/GenBank/DDBJ whole genome shotgun (WGS) entry which is preliminary data.</text>
</comment>
<dbReference type="InterPro" id="IPR007419">
    <property type="entry name" value="BFD-like_2Fe2S-bd_dom"/>
</dbReference>
<feature type="domain" description="4Fe-4S Mo/W bis-MGD-type" evidence="11">
    <location>
        <begin position="1"/>
        <end position="57"/>
    </location>
</feature>
<protein>
    <submittedName>
        <fullName evidence="12">Nitrate reductase</fullName>
    </submittedName>
</protein>
<reference evidence="12" key="1">
    <citation type="submission" date="2018-11" db="EMBL/GenBank/DDBJ databases">
        <title>Genomics analysis of Putative Virulence Factors on Adhesion and Cytotoxicity for Cronobacter spp.</title>
        <authorList>
            <person name="Cui J."/>
        </authorList>
    </citation>
    <scope>NUCLEOTIDE SEQUENCE</scope>
    <source>
        <strain evidence="12">SD69</strain>
    </source>
</reference>
<dbReference type="GO" id="GO:0046872">
    <property type="term" value="F:metal ion binding"/>
    <property type="evidence" value="ECO:0007669"/>
    <property type="project" value="UniProtKB-KW"/>
</dbReference>
<dbReference type="Pfam" id="PF01568">
    <property type="entry name" value="Molydop_binding"/>
    <property type="match status" value="1"/>
</dbReference>
<dbReference type="InterPro" id="IPR006656">
    <property type="entry name" value="Mopterin_OxRdtase"/>
</dbReference>
<comment type="cofactor">
    <cofactor evidence="2">
        <name>[4Fe-4S] cluster</name>
        <dbReference type="ChEBI" id="CHEBI:49883"/>
    </cofactor>
</comment>
<dbReference type="InterPro" id="IPR041854">
    <property type="entry name" value="BFD-like_2Fe2S-bd_dom_sf"/>
</dbReference>
<dbReference type="InterPro" id="IPR041957">
    <property type="entry name" value="CT_Nitrate-R-NapA-like"/>
</dbReference>
<dbReference type="SUPFAM" id="SSF50692">
    <property type="entry name" value="ADC-like"/>
    <property type="match status" value="1"/>
</dbReference>
<evidence type="ECO:0000256" key="6">
    <source>
        <dbReference type="ARBA" id="ARBA00022723"/>
    </source>
</evidence>
<dbReference type="Gene3D" id="1.10.10.1100">
    <property type="entry name" value="BFD-like [2Fe-2S]-binding domain"/>
    <property type="match status" value="1"/>
</dbReference>
<keyword evidence="10" id="KW-0534">Nitrate assimilation</keyword>
<comment type="cofactor">
    <cofactor evidence="1">
        <name>Mo-bis(molybdopterin guanine dinucleotide)</name>
        <dbReference type="ChEBI" id="CHEBI:60539"/>
    </cofactor>
</comment>
<dbReference type="RefSeq" id="WP_161590223.1">
    <property type="nucleotide sequence ID" value="NZ_RPBY01000001.1"/>
</dbReference>
<gene>
    <name evidence="12" type="ORF">EHJ13_01475</name>
</gene>
<keyword evidence="4" id="KW-0004">4Fe-4S</keyword>
<dbReference type="Pfam" id="PF04879">
    <property type="entry name" value="Molybdop_Fe4S4"/>
    <property type="match status" value="1"/>
</dbReference>
<evidence type="ECO:0000256" key="1">
    <source>
        <dbReference type="ARBA" id="ARBA00001942"/>
    </source>
</evidence>
<dbReference type="PROSITE" id="PS00551">
    <property type="entry name" value="MOLYBDOPTERIN_PROK_1"/>
    <property type="match status" value="1"/>
</dbReference>
<keyword evidence="7" id="KW-0560">Oxidoreductase</keyword>
<dbReference type="InterPro" id="IPR009010">
    <property type="entry name" value="Asp_de-COase-like_dom_sf"/>
</dbReference>
<comment type="similarity">
    <text evidence="3">Belongs to the prokaryotic molybdopterin-containing oxidoreductase family. NasA/NapA/NarB subfamily.</text>
</comment>
<dbReference type="InterPro" id="IPR027467">
    <property type="entry name" value="MopterinOxRdtase_cofactor_BS"/>
</dbReference>
<dbReference type="Proteomes" id="UP000778262">
    <property type="component" value="Unassembled WGS sequence"/>
</dbReference>
<dbReference type="Pfam" id="PF04324">
    <property type="entry name" value="Fer2_BFD"/>
    <property type="match status" value="1"/>
</dbReference>
<dbReference type="EMBL" id="RPBY01000001">
    <property type="protein sequence ID" value="NCH86137.1"/>
    <property type="molecule type" value="Genomic_DNA"/>
</dbReference>
<dbReference type="Gene3D" id="2.40.40.20">
    <property type="match status" value="1"/>
</dbReference>
<dbReference type="GO" id="GO:0045333">
    <property type="term" value="P:cellular respiration"/>
    <property type="evidence" value="ECO:0007669"/>
    <property type="project" value="UniProtKB-ARBA"/>
</dbReference>
<dbReference type="SMART" id="SM00926">
    <property type="entry name" value="Molybdop_Fe4S4"/>
    <property type="match status" value="1"/>
</dbReference>
<proteinExistence type="inferred from homology"/>
<dbReference type="Gene3D" id="2.20.25.90">
    <property type="entry name" value="ADC-like domains"/>
    <property type="match status" value="1"/>
</dbReference>
<dbReference type="SUPFAM" id="SSF53706">
    <property type="entry name" value="Formate dehydrogenase/DMSO reductase, domains 1-3"/>
    <property type="match status" value="1"/>
</dbReference>
<evidence type="ECO:0000313" key="12">
    <source>
        <dbReference type="EMBL" id="NCH86137.1"/>
    </source>
</evidence>
<evidence type="ECO:0000256" key="4">
    <source>
        <dbReference type="ARBA" id="ARBA00022485"/>
    </source>
</evidence>